<dbReference type="PANTHER" id="PTHR21011">
    <property type="entry name" value="MITOCHONDRIAL 28S RIBOSOMAL PROTEIN S6"/>
    <property type="match status" value="1"/>
</dbReference>
<dbReference type="SUPFAM" id="SSF54995">
    <property type="entry name" value="Ribosomal protein S6"/>
    <property type="match status" value="1"/>
</dbReference>
<gene>
    <name evidence="8" type="primary">rpsF</name>
    <name evidence="9" type="ORF">IAC74_02160</name>
</gene>
<dbReference type="Proteomes" id="UP000886743">
    <property type="component" value="Unassembled WGS sequence"/>
</dbReference>
<dbReference type="GO" id="GO:0003735">
    <property type="term" value="F:structural constituent of ribosome"/>
    <property type="evidence" value="ECO:0007669"/>
    <property type="project" value="InterPro"/>
</dbReference>
<sequence>MNNYETIFIVDPDLDEEKTNAVVDKFKALIESAGTIDAVDVWGKRRLAYEINKKQEGYYVLINFSSKGDFPAELDRNYRISEDIIRSIIIRK</sequence>
<comment type="function">
    <text evidence="6 8">Binds together with bS18 to 16S ribosomal RNA.</text>
</comment>
<evidence type="ECO:0000313" key="9">
    <source>
        <dbReference type="EMBL" id="HIV02351.1"/>
    </source>
</evidence>
<reference evidence="9" key="1">
    <citation type="submission" date="2020-10" db="EMBL/GenBank/DDBJ databases">
        <authorList>
            <person name="Gilroy R."/>
        </authorList>
    </citation>
    <scope>NUCLEOTIDE SEQUENCE</scope>
    <source>
        <strain evidence="9">4920</strain>
    </source>
</reference>
<comment type="similarity">
    <text evidence="1 8">Belongs to the bacterial ribosomal protein bS6 family.</text>
</comment>
<keyword evidence="3 8" id="KW-0694">RNA-binding</keyword>
<keyword evidence="5 8" id="KW-0687">Ribonucleoprotein</keyword>
<dbReference type="Pfam" id="PF01250">
    <property type="entry name" value="Ribosomal_S6"/>
    <property type="match status" value="1"/>
</dbReference>
<dbReference type="GO" id="GO:0006412">
    <property type="term" value="P:translation"/>
    <property type="evidence" value="ECO:0007669"/>
    <property type="project" value="UniProtKB-UniRule"/>
</dbReference>
<protein>
    <recommendedName>
        <fullName evidence="7 8">Small ribosomal subunit protein bS6</fullName>
    </recommendedName>
</protein>
<dbReference type="PROSITE" id="PS01048">
    <property type="entry name" value="RIBOSOMAL_S6"/>
    <property type="match status" value="1"/>
</dbReference>
<dbReference type="Gene3D" id="3.30.70.60">
    <property type="match status" value="1"/>
</dbReference>
<evidence type="ECO:0000313" key="10">
    <source>
        <dbReference type="Proteomes" id="UP000886743"/>
    </source>
</evidence>
<dbReference type="GO" id="GO:1990904">
    <property type="term" value="C:ribonucleoprotein complex"/>
    <property type="evidence" value="ECO:0007669"/>
    <property type="project" value="UniProtKB-KW"/>
</dbReference>
<dbReference type="AlphaFoldDB" id="A0A9D1T054"/>
<dbReference type="GO" id="GO:0070181">
    <property type="term" value="F:small ribosomal subunit rRNA binding"/>
    <property type="evidence" value="ECO:0007669"/>
    <property type="project" value="TreeGrafter"/>
</dbReference>
<name>A0A9D1T054_9FIRM</name>
<organism evidence="9 10">
    <name type="scientific">Candidatus Aphodoplasma excrementigallinarum</name>
    <dbReference type="NCBI Taxonomy" id="2840673"/>
    <lineage>
        <taxon>Bacteria</taxon>
        <taxon>Bacillati</taxon>
        <taxon>Bacillota</taxon>
        <taxon>Clostridia</taxon>
        <taxon>Eubacteriales</taxon>
        <taxon>Candidatus Aphodoplasma</taxon>
    </lineage>
</organism>
<comment type="caution">
    <text evidence="9">The sequence shown here is derived from an EMBL/GenBank/DDBJ whole genome shotgun (WGS) entry which is preliminary data.</text>
</comment>
<keyword evidence="2 8" id="KW-0699">rRNA-binding</keyword>
<dbReference type="InterPro" id="IPR020814">
    <property type="entry name" value="Ribosomal_S6_plastid/chlpt"/>
</dbReference>
<keyword evidence="4 8" id="KW-0689">Ribosomal protein</keyword>
<dbReference type="InterPro" id="IPR000529">
    <property type="entry name" value="Ribosomal_bS6"/>
</dbReference>
<proteinExistence type="inferred from homology"/>
<evidence type="ECO:0000256" key="1">
    <source>
        <dbReference type="ARBA" id="ARBA00009512"/>
    </source>
</evidence>
<dbReference type="NCBIfam" id="TIGR00166">
    <property type="entry name" value="S6"/>
    <property type="match status" value="1"/>
</dbReference>
<evidence type="ECO:0000256" key="5">
    <source>
        <dbReference type="ARBA" id="ARBA00023274"/>
    </source>
</evidence>
<evidence type="ECO:0000256" key="6">
    <source>
        <dbReference type="ARBA" id="ARBA00035104"/>
    </source>
</evidence>
<dbReference type="EMBL" id="DVOF01000063">
    <property type="protein sequence ID" value="HIV02351.1"/>
    <property type="molecule type" value="Genomic_DNA"/>
</dbReference>
<evidence type="ECO:0000256" key="3">
    <source>
        <dbReference type="ARBA" id="ARBA00022884"/>
    </source>
</evidence>
<evidence type="ECO:0000256" key="7">
    <source>
        <dbReference type="ARBA" id="ARBA00035294"/>
    </source>
</evidence>
<dbReference type="GO" id="GO:0005840">
    <property type="term" value="C:ribosome"/>
    <property type="evidence" value="ECO:0007669"/>
    <property type="project" value="UniProtKB-KW"/>
</dbReference>
<evidence type="ECO:0000256" key="8">
    <source>
        <dbReference type="HAMAP-Rule" id="MF_00360"/>
    </source>
</evidence>
<dbReference type="InterPro" id="IPR020815">
    <property type="entry name" value="Ribosomal_bS6_CS"/>
</dbReference>
<dbReference type="CDD" id="cd00473">
    <property type="entry name" value="bS6"/>
    <property type="match status" value="1"/>
</dbReference>
<dbReference type="InterPro" id="IPR035980">
    <property type="entry name" value="Ribosomal_bS6_sf"/>
</dbReference>
<dbReference type="PANTHER" id="PTHR21011:SF1">
    <property type="entry name" value="SMALL RIBOSOMAL SUBUNIT PROTEIN BS6M"/>
    <property type="match status" value="1"/>
</dbReference>
<evidence type="ECO:0000256" key="2">
    <source>
        <dbReference type="ARBA" id="ARBA00022730"/>
    </source>
</evidence>
<dbReference type="HAMAP" id="MF_00360">
    <property type="entry name" value="Ribosomal_bS6"/>
    <property type="match status" value="1"/>
</dbReference>
<evidence type="ECO:0000256" key="4">
    <source>
        <dbReference type="ARBA" id="ARBA00022980"/>
    </source>
</evidence>
<accession>A0A9D1T054</accession>
<dbReference type="InterPro" id="IPR014717">
    <property type="entry name" value="Transl_elong_EF1B/ribsomal_bS6"/>
</dbReference>
<reference evidence="9" key="2">
    <citation type="journal article" date="2021" name="PeerJ">
        <title>Extensive microbial diversity within the chicken gut microbiome revealed by metagenomics and culture.</title>
        <authorList>
            <person name="Gilroy R."/>
            <person name="Ravi A."/>
            <person name="Getino M."/>
            <person name="Pursley I."/>
            <person name="Horton D.L."/>
            <person name="Alikhan N.F."/>
            <person name="Baker D."/>
            <person name="Gharbi K."/>
            <person name="Hall N."/>
            <person name="Watson M."/>
            <person name="Adriaenssens E.M."/>
            <person name="Foster-Nyarko E."/>
            <person name="Jarju S."/>
            <person name="Secka A."/>
            <person name="Antonio M."/>
            <person name="Oren A."/>
            <person name="Chaudhuri R.R."/>
            <person name="La Ragione R."/>
            <person name="Hildebrand F."/>
            <person name="Pallen M.J."/>
        </authorList>
    </citation>
    <scope>NUCLEOTIDE SEQUENCE</scope>
    <source>
        <strain evidence="9">4920</strain>
    </source>
</reference>
<dbReference type="GO" id="GO:0005737">
    <property type="term" value="C:cytoplasm"/>
    <property type="evidence" value="ECO:0007669"/>
    <property type="project" value="UniProtKB-ARBA"/>
</dbReference>